<feature type="compositionally biased region" description="Low complexity" evidence="1">
    <location>
        <begin position="120"/>
        <end position="131"/>
    </location>
</feature>
<accession>A0A2I1I6X8</accession>
<feature type="region of interest" description="Disordered" evidence="1">
    <location>
        <begin position="283"/>
        <end position="435"/>
    </location>
</feature>
<comment type="caution">
    <text evidence="3">The sequence shown here is derived from an EMBL/GenBank/DDBJ whole genome shotgun (WGS) entry which is preliminary data.</text>
</comment>
<organism evidence="3 4">
    <name type="scientific">Schaalia turicensis</name>
    <dbReference type="NCBI Taxonomy" id="131111"/>
    <lineage>
        <taxon>Bacteria</taxon>
        <taxon>Bacillati</taxon>
        <taxon>Actinomycetota</taxon>
        <taxon>Actinomycetes</taxon>
        <taxon>Actinomycetales</taxon>
        <taxon>Actinomycetaceae</taxon>
        <taxon>Schaalia</taxon>
    </lineage>
</organism>
<feature type="region of interest" description="Disordered" evidence="1">
    <location>
        <begin position="466"/>
        <end position="508"/>
    </location>
</feature>
<feature type="compositionally biased region" description="Acidic residues" evidence="1">
    <location>
        <begin position="323"/>
        <end position="335"/>
    </location>
</feature>
<feature type="transmembrane region" description="Helical" evidence="2">
    <location>
        <begin position="7"/>
        <end position="31"/>
    </location>
</feature>
<proteinExistence type="predicted"/>
<reference evidence="3 4" key="1">
    <citation type="submission" date="2017-12" db="EMBL/GenBank/DDBJ databases">
        <title>Phylogenetic diversity of female urinary microbiome.</title>
        <authorList>
            <person name="Thomas-White K."/>
            <person name="Wolfe A.J."/>
        </authorList>
    </citation>
    <scope>NUCLEOTIDE SEQUENCE [LARGE SCALE GENOMIC DNA]</scope>
    <source>
        <strain evidence="3 4">UMB0250</strain>
    </source>
</reference>
<feature type="compositionally biased region" description="Acidic residues" evidence="1">
    <location>
        <begin position="283"/>
        <end position="300"/>
    </location>
</feature>
<name>A0A2I1I6X8_9ACTO</name>
<dbReference type="RefSeq" id="WP_101627393.1">
    <property type="nucleotide sequence ID" value="NZ_PKKJ01000001.1"/>
</dbReference>
<dbReference type="EMBL" id="PKKJ01000001">
    <property type="protein sequence ID" value="PKY66888.1"/>
    <property type="molecule type" value="Genomic_DNA"/>
</dbReference>
<evidence type="ECO:0000313" key="3">
    <source>
        <dbReference type="EMBL" id="PKY66888.1"/>
    </source>
</evidence>
<keyword evidence="2" id="KW-0472">Membrane</keyword>
<feature type="compositionally biased region" description="Acidic residues" evidence="1">
    <location>
        <begin position="475"/>
        <end position="485"/>
    </location>
</feature>
<sequence>MDRIKAYAAATTAGAIALVFVIIGVLALTVFQPAKELSSSIESPTAIIMTHDRVLPLLDKNVVVTATSKSGAELTLGVGTPGDVLGWIGNDPYTEVVGLTSDRSVLKVNQHEGVAGDTGQSGPQSGAQSGSDTSHSGAQSGAQPGATQSQVGTEPAQLVADASKSDMWLHSVTGEGTVSMSLDDVSAGLSVLAVSTSGASDTTLTLTWATRSVNTLAIVSFILAILFALIAGVAFLSRYQLLRHRAERAKALEERRSADSTDTQTIDVNAVNALADAKKVEEIEEASVQDTSTEENEESAQQDTSNEALQVADTEATDKVSDSEEALEQAIDEWATDNRVNASETTEETSEATTSDEVAFDAAPASDNSEQVAQAESEDSAVGEDDPSEETPEAEETLKPVAGRHGQWTGTEDQDPPEKVSTDTGIIDLSSIRPGVTLPSRRALREAREKGEEKIVIDGREFNTGLIPIVHQTDSDDSTGSESEESSSASRSGSDSWTKLLSSWLKKN</sequence>
<feature type="compositionally biased region" description="Polar residues" evidence="1">
    <location>
        <begin position="132"/>
        <end position="152"/>
    </location>
</feature>
<keyword evidence="2" id="KW-0812">Transmembrane</keyword>
<feature type="transmembrane region" description="Helical" evidence="2">
    <location>
        <begin position="216"/>
        <end position="236"/>
    </location>
</feature>
<gene>
    <name evidence="3" type="ORF">CYJ25_01220</name>
</gene>
<dbReference type="Proteomes" id="UP000234545">
    <property type="component" value="Unassembled WGS sequence"/>
</dbReference>
<feature type="region of interest" description="Disordered" evidence="1">
    <location>
        <begin position="113"/>
        <end position="157"/>
    </location>
</feature>
<keyword evidence="2" id="KW-1133">Transmembrane helix</keyword>
<protein>
    <submittedName>
        <fullName evidence="3">Uncharacterized protein</fullName>
    </submittedName>
</protein>
<dbReference type="OrthoDB" id="3249401at2"/>
<evidence type="ECO:0000256" key="2">
    <source>
        <dbReference type="SAM" id="Phobius"/>
    </source>
</evidence>
<feature type="compositionally biased region" description="Acidic residues" evidence="1">
    <location>
        <begin position="376"/>
        <end position="395"/>
    </location>
</feature>
<evidence type="ECO:0000313" key="4">
    <source>
        <dbReference type="Proteomes" id="UP000234545"/>
    </source>
</evidence>
<evidence type="ECO:0000256" key="1">
    <source>
        <dbReference type="SAM" id="MobiDB-lite"/>
    </source>
</evidence>
<feature type="compositionally biased region" description="Low complexity" evidence="1">
    <location>
        <begin position="486"/>
        <end position="496"/>
    </location>
</feature>
<dbReference type="AlphaFoldDB" id="A0A2I1I6X8"/>